<feature type="domain" description="Protein kinase" evidence="1">
    <location>
        <begin position="293"/>
        <end position="544"/>
    </location>
</feature>
<dbReference type="InterPro" id="IPR011009">
    <property type="entry name" value="Kinase-like_dom_sf"/>
</dbReference>
<dbReference type="PANTHER" id="PTHR27003">
    <property type="entry name" value="OS07G0166700 PROTEIN"/>
    <property type="match status" value="1"/>
</dbReference>
<reference evidence="2" key="1">
    <citation type="journal article" date="2022" name="Int. J. Mol. Sci.">
        <title>Draft Genome of Tanacetum Coccineum: Genomic Comparison of Closely Related Tanacetum-Family Plants.</title>
        <authorList>
            <person name="Yamashiro T."/>
            <person name="Shiraishi A."/>
            <person name="Nakayama K."/>
            <person name="Satake H."/>
        </authorList>
    </citation>
    <scope>NUCLEOTIDE SEQUENCE</scope>
</reference>
<dbReference type="Gene3D" id="3.30.200.20">
    <property type="entry name" value="Phosphorylase Kinase, domain 1"/>
    <property type="match status" value="2"/>
</dbReference>
<dbReference type="SUPFAM" id="SSF56112">
    <property type="entry name" value="Protein kinase-like (PK-like)"/>
    <property type="match status" value="4"/>
</dbReference>
<keyword evidence="3" id="KW-1185">Reference proteome</keyword>
<evidence type="ECO:0000313" key="3">
    <source>
        <dbReference type="Proteomes" id="UP001151760"/>
    </source>
</evidence>
<dbReference type="EMBL" id="BQNB010009749">
    <property type="protein sequence ID" value="GJS67874.1"/>
    <property type="molecule type" value="Genomic_DNA"/>
</dbReference>
<accession>A0ABQ4XRE0</accession>
<dbReference type="InterPro" id="IPR001245">
    <property type="entry name" value="Ser-Thr/Tyr_kinase_cat_dom"/>
</dbReference>
<evidence type="ECO:0000259" key="1">
    <source>
        <dbReference type="PROSITE" id="PS50011"/>
    </source>
</evidence>
<reference evidence="2" key="2">
    <citation type="submission" date="2022-01" db="EMBL/GenBank/DDBJ databases">
        <authorList>
            <person name="Yamashiro T."/>
            <person name="Shiraishi A."/>
            <person name="Satake H."/>
            <person name="Nakayama K."/>
        </authorList>
    </citation>
    <scope>NUCLEOTIDE SEQUENCE</scope>
</reference>
<dbReference type="PROSITE" id="PS50011">
    <property type="entry name" value="PROTEIN_KINASE_DOM"/>
    <property type="match status" value="3"/>
</dbReference>
<protein>
    <submittedName>
        <fullName evidence="2">Kinase-like domain, phloem protein 2-like protein</fullName>
    </submittedName>
</protein>
<dbReference type="Pfam" id="PF07714">
    <property type="entry name" value="PK_Tyr_Ser-Thr"/>
    <property type="match status" value="3"/>
</dbReference>
<feature type="domain" description="Protein kinase" evidence="1">
    <location>
        <begin position="577"/>
        <end position="855"/>
    </location>
</feature>
<dbReference type="Pfam" id="PF00069">
    <property type="entry name" value="Pkinase"/>
    <property type="match status" value="1"/>
</dbReference>
<organism evidence="2 3">
    <name type="scientific">Tanacetum coccineum</name>
    <dbReference type="NCBI Taxonomy" id="301880"/>
    <lineage>
        <taxon>Eukaryota</taxon>
        <taxon>Viridiplantae</taxon>
        <taxon>Streptophyta</taxon>
        <taxon>Embryophyta</taxon>
        <taxon>Tracheophyta</taxon>
        <taxon>Spermatophyta</taxon>
        <taxon>Magnoliopsida</taxon>
        <taxon>eudicotyledons</taxon>
        <taxon>Gunneridae</taxon>
        <taxon>Pentapetalae</taxon>
        <taxon>asterids</taxon>
        <taxon>campanulids</taxon>
        <taxon>Asterales</taxon>
        <taxon>Asteraceae</taxon>
        <taxon>Asteroideae</taxon>
        <taxon>Anthemideae</taxon>
        <taxon>Anthemidinae</taxon>
        <taxon>Tanacetum</taxon>
    </lineage>
</organism>
<dbReference type="Proteomes" id="UP001151760">
    <property type="component" value="Unassembled WGS sequence"/>
</dbReference>
<evidence type="ECO:0000313" key="2">
    <source>
        <dbReference type="EMBL" id="GJS67874.1"/>
    </source>
</evidence>
<comment type="caution">
    <text evidence="2">The sequence shown here is derived from an EMBL/GenBank/DDBJ whole genome shotgun (WGS) entry which is preliminary data.</text>
</comment>
<sequence length="1080" mass="124811">MSSRMDNLAHLKIPLRSILSATNNFDDKHVIGNRGYEMGYKGQLSWSDELIEITARKYNKNTDEMFWTEVSMLSSLKHPNLVSLLGFCYENGEKIIITRREMNGSLSNYLSDATLLTWVQRLKISVGIAHALSYIHYDEPRDFSVIHRDISSSTVLLNDNLEPKLSFFEKSIKIEASQRHHSFHTSKVWSSDGYIDPAYEKTKSVNHKTDMYSFGIVLFELLCGRKSITADDANKYLAPAAILHYKEKKLDEIIDWYLWKQMDSQSFNVFVDIAYDCLNEKESQRPSIDEIATRLEKVLELQQALELARENRPIMSSRMDNLSHLKIPLESILLATDNFDDKNVIGSGGYAKRYNKDSDEMFWTEICRYRRSLAHALSYIHYDEPRDFSVIHRDISSISVLLNDNFEPKLSDFETSMKIEASQRHHSFHTSKVWSMNGCTDPTYEKTKSVNHKTDMYSFGIVLFELLCGRESIIANDTNKYLAPAAILFYKEKKLNEIVDWDLWKQIDSQSFGMFAEIAYDCLNDELSQRPNIYEIVPRLEKALELARENRRIHSSPDHLAHLRIPFEDIESATNFFAQENVIDTGEFGKRYKGKLLWSGELIDVDARRLINKEWGEIEQQFWTDISMLSSLKHKNIDCIVGFCNEVGAETIIYKCESEWRLDNYLSDATLLTWVKRLKIVVGVAHAISYIHYDESREFSVIHRNISSETVLLKSSWEPQLSHFQHSMKINASERNHSFHTDSVWSRKGYTDPACLETNIGNHTSDIYSFGIILFELLCGRKSVSDDQDNKYLASVAIFHYREKTLDGIIDPDIRKQMDPRSFNIFAETAYECLNAQQSQRPNIDQIVTRLEKALELQLERENTEHSSVVAEVGGTSSSHREVIDIVARGIYPKYSKEERKKFGMEKSMLSSLNHTNLVSVIGFSDQNSMFIVYKKEANGSLDKYLSTVPRRHRLLLTRDVSENVYLDPKYKKTGGMTHKSDVYSFGVVLFEILCGRSAVLPDEKLGEGLLSAYMESCRHHIWQAIRASFAALYYLDDYSNEMVVPDVDSKPPEELRVYRIFKGNVDKRTSFLWTYAMIH</sequence>
<gene>
    <name evidence="2" type="ORF">Tco_0682439</name>
</gene>
<dbReference type="PANTHER" id="PTHR27003:SF383">
    <property type="entry name" value="TYROSINE-PROTEIN KINASE, NON-RECEPTOR JAK_TYK2-RELATED"/>
    <property type="match status" value="1"/>
</dbReference>
<proteinExistence type="predicted"/>
<dbReference type="InterPro" id="IPR000719">
    <property type="entry name" value="Prot_kinase_dom"/>
</dbReference>
<dbReference type="InterPro" id="IPR045272">
    <property type="entry name" value="ANXUR1/2-like"/>
</dbReference>
<feature type="domain" description="Protein kinase" evidence="1">
    <location>
        <begin position="25"/>
        <end position="299"/>
    </location>
</feature>
<dbReference type="Gene3D" id="1.10.510.10">
    <property type="entry name" value="Transferase(Phosphotransferase) domain 1"/>
    <property type="match status" value="5"/>
</dbReference>
<name>A0ABQ4XRE0_9ASTR</name>